<dbReference type="InterPro" id="IPR036890">
    <property type="entry name" value="HATPase_C_sf"/>
</dbReference>
<dbReference type="Pfam" id="PF00183">
    <property type="entry name" value="HSP90"/>
    <property type="match status" value="1"/>
</dbReference>
<evidence type="ECO:0000256" key="3">
    <source>
        <dbReference type="ARBA" id="ARBA00022840"/>
    </source>
</evidence>
<dbReference type="GO" id="GO:0140662">
    <property type="term" value="F:ATP-dependent protein folding chaperone"/>
    <property type="evidence" value="ECO:0007669"/>
    <property type="project" value="InterPro"/>
</dbReference>
<feature type="compositionally biased region" description="Basic residues" evidence="5">
    <location>
        <begin position="103"/>
        <end position="129"/>
    </location>
</feature>
<comment type="caution">
    <text evidence="6">The sequence shown here is derived from an EMBL/GenBank/DDBJ whole genome shotgun (WGS) entry which is preliminary data.</text>
</comment>
<dbReference type="GO" id="GO:0005524">
    <property type="term" value="F:ATP binding"/>
    <property type="evidence" value="ECO:0007669"/>
    <property type="project" value="UniProtKB-KW"/>
</dbReference>
<keyword evidence="2" id="KW-0547">Nucleotide-binding</keyword>
<dbReference type="Proteomes" id="UP000306102">
    <property type="component" value="Unassembled WGS sequence"/>
</dbReference>
<evidence type="ECO:0000256" key="1">
    <source>
        <dbReference type="ARBA" id="ARBA00008239"/>
    </source>
</evidence>
<dbReference type="EMBL" id="SDRB02001300">
    <property type="protein sequence ID" value="THG21623.1"/>
    <property type="molecule type" value="Genomic_DNA"/>
</dbReference>
<gene>
    <name evidence="6" type="ORF">TEA_007691</name>
</gene>
<comment type="similarity">
    <text evidence="1">Belongs to the heat shock protein 90 family.</text>
</comment>
<keyword evidence="7" id="KW-1185">Reference proteome</keyword>
<keyword evidence="4" id="KW-0143">Chaperone</keyword>
<evidence type="ECO:0000256" key="4">
    <source>
        <dbReference type="ARBA" id="ARBA00023186"/>
    </source>
</evidence>
<dbReference type="GO" id="GO:0051082">
    <property type="term" value="F:unfolded protein binding"/>
    <property type="evidence" value="ECO:0007669"/>
    <property type="project" value="InterPro"/>
</dbReference>
<feature type="region of interest" description="Disordered" evidence="5">
    <location>
        <begin position="101"/>
        <end position="129"/>
    </location>
</feature>
<evidence type="ECO:0000256" key="2">
    <source>
        <dbReference type="ARBA" id="ARBA00022741"/>
    </source>
</evidence>
<proteinExistence type="inferred from homology"/>
<dbReference type="GO" id="GO:0016887">
    <property type="term" value="F:ATP hydrolysis activity"/>
    <property type="evidence" value="ECO:0007669"/>
    <property type="project" value="InterPro"/>
</dbReference>
<dbReference type="Gene3D" id="3.30.565.10">
    <property type="entry name" value="Histidine kinase-like ATPase, C-terminal domain"/>
    <property type="match status" value="1"/>
</dbReference>
<name>A0A4S4EX68_CAMSN</name>
<evidence type="ECO:0000256" key="5">
    <source>
        <dbReference type="SAM" id="MobiDB-lite"/>
    </source>
</evidence>
<dbReference type="PANTHER" id="PTHR11528">
    <property type="entry name" value="HEAT SHOCK PROTEIN 90 FAMILY MEMBER"/>
    <property type="match status" value="1"/>
</dbReference>
<accession>A0A4S4EX68</accession>
<keyword evidence="3" id="KW-0067">ATP-binding</keyword>
<protein>
    <submittedName>
        <fullName evidence="6">Uncharacterized protein</fullName>
    </submittedName>
</protein>
<organism evidence="6 7">
    <name type="scientific">Camellia sinensis var. sinensis</name>
    <name type="common">China tea</name>
    <dbReference type="NCBI Taxonomy" id="542762"/>
    <lineage>
        <taxon>Eukaryota</taxon>
        <taxon>Viridiplantae</taxon>
        <taxon>Streptophyta</taxon>
        <taxon>Embryophyta</taxon>
        <taxon>Tracheophyta</taxon>
        <taxon>Spermatophyta</taxon>
        <taxon>Magnoliopsida</taxon>
        <taxon>eudicotyledons</taxon>
        <taxon>Gunneridae</taxon>
        <taxon>Pentapetalae</taxon>
        <taxon>asterids</taxon>
        <taxon>Ericales</taxon>
        <taxon>Theaceae</taxon>
        <taxon>Camellia</taxon>
    </lineage>
</organism>
<dbReference type="AlphaFoldDB" id="A0A4S4EX68"/>
<sequence length="129" mass="15464">MMRSQRQKLVLVNRAPNRLLSNSGQGQAQSAFMANLNVLNRHQLKELVKKHSEFISYPIYLWTEKTTEKEISDDEDEETKKEEFLVVDLKEIAEKRRNVENLRRKRKDDKKRLRDQRKKQKKKLKGRGE</sequence>
<evidence type="ECO:0000313" key="6">
    <source>
        <dbReference type="EMBL" id="THG21623.1"/>
    </source>
</evidence>
<dbReference type="InterPro" id="IPR001404">
    <property type="entry name" value="Hsp90_fam"/>
</dbReference>
<dbReference type="STRING" id="542762.A0A4S4EX68"/>
<reference evidence="6 7" key="1">
    <citation type="journal article" date="2018" name="Proc. Natl. Acad. Sci. U.S.A.">
        <title>Draft genome sequence of Camellia sinensis var. sinensis provides insights into the evolution of the tea genome and tea quality.</title>
        <authorList>
            <person name="Wei C."/>
            <person name="Yang H."/>
            <person name="Wang S."/>
            <person name="Zhao J."/>
            <person name="Liu C."/>
            <person name="Gao L."/>
            <person name="Xia E."/>
            <person name="Lu Y."/>
            <person name="Tai Y."/>
            <person name="She G."/>
            <person name="Sun J."/>
            <person name="Cao H."/>
            <person name="Tong W."/>
            <person name="Gao Q."/>
            <person name="Li Y."/>
            <person name="Deng W."/>
            <person name="Jiang X."/>
            <person name="Wang W."/>
            <person name="Chen Q."/>
            <person name="Zhang S."/>
            <person name="Li H."/>
            <person name="Wu J."/>
            <person name="Wang P."/>
            <person name="Li P."/>
            <person name="Shi C."/>
            <person name="Zheng F."/>
            <person name="Jian J."/>
            <person name="Huang B."/>
            <person name="Shan D."/>
            <person name="Shi M."/>
            <person name="Fang C."/>
            <person name="Yue Y."/>
            <person name="Li F."/>
            <person name="Li D."/>
            <person name="Wei S."/>
            <person name="Han B."/>
            <person name="Jiang C."/>
            <person name="Yin Y."/>
            <person name="Xia T."/>
            <person name="Zhang Z."/>
            <person name="Bennetzen J.L."/>
            <person name="Zhao S."/>
            <person name="Wan X."/>
        </authorList>
    </citation>
    <scope>NUCLEOTIDE SEQUENCE [LARGE SCALE GENOMIC DNA]</scope>
    <source>
        <strain evidence="7">cv. Shuchazao</strain>
        <tissue evidence="6">Leaf</tissue>
    </source>
</reference>
<evidence type="ECO:0000313" key="7">
    <source>
        <dbReference type="Proteomes" id="UP000306102"/>
    </source>
</evidence>